<protein>
    <submittedName>
        <fullName evidence="1">GIY-YIG nuclease family protein</fullName>
    </submittedName>
</protein>
<dbReference type="CDD" id="cd10451">
    <property type="entry name" value="GIY-YIG_LuxR_like"/>
    <property type="match status" value="1"/>
</dbReference>
<keyword evidence="2" id="KW-1185">Reference proteome</keyword>
<sequence length="120" mass="14514">MDKSRRKELQEQFKEIKTYMGITQITNTVNGKIFIDSHNNLKNKWFTLQMQLDMGRFANLELQKDWKEFGRDAFTYEVLDEKDTEKIADVKWELKMLEKQWLEKLQPYGDKGYNKPPREC</sequence>
<dbReference type="InterPro" id="IPR035901">
    <property type="entry name" value="GIY-YIG_endonuc_sf"/>
</dbReference>
<dbReference type="SUPFAM" id="SSF82771">
    <property type="entry name" value="GIY-YIG endonuclease"/>
    <property type="match status" value="1"/>
</dbReference>
<reference evidence="1 2" key="1">
    <citation type="submission" date="2020-09" db="EMBL/GenBank/DDBJ databases">
        <title>Paenibacillus sp. strain PR3 16S rRNA gene Genome sequencing and assembly.</title>
        <authorList>
            <person name="Kim J."/>
        </authorList>
    </citation>
    <scope>NUCLEOTIDE SEQUENCE [LARGE SCALE GENOMIC DNA]</scope>
    <source>
        <strain evidence="1 2">PR3</strain>
    </source>
</reference>
<dbReference type="RefSeq" id="WP_191203176.1">
    <property type="nucleotide sequence ID" value="NZ_JACXZA010000002.1"/>
</dbReference>
<evidence type="ECO:0000313" key="2">
    <source>
        <dbReference type="Proteomes" id="UP000609346"/>
    </source>
</evidence>
<evidence type="ECO:0000313" key="1">
    <source>
        <dbReference type="EMBL" id="MBD3918885.1"/>
    </source>
</evidence>
<accession>A0ABR8MVF2</accession>
<gene>
    <name evidence="1" type="ORF">H8B09_08990</name>
</gene>
<proteinExistence type="predicted"/>
<name>A0ABR8MVF2_9BACL</name>
<dbReference type="Proteomes" id="UP000609346">
    <property type="component" value="Unassembled WGS sequence"/>
</dbReference>
<dbReference type="EMBL" id="JACXZA010000002">
    <property type="protein sequence ID" value="MBD3918885.1"/>
    <property type="molecule type" value="Genomic_DNA"/>
</dbReference>
<comment type="caution">
    <text evidence="1">The sequence shown here is derived from an EMBL/GenBank/DDBJ whole genome shotgun (WGS) entry which is preliminary data.</text>
</comment>
<dbReference type="Gene3D" id="3.40.1440.10">
    <property type="entry name" value="GIY-YIG endonuclease"/>
    <property type="match status" value="1"/>
</dbReference>
<organism evidence="1 2">
    <name type="scientific">Paenibacillus terricola</name>
    <dbReference type="NCBI Taxonomy" id="2763503"/>
    <lineage>
        <taxon>Bacteria</taxon>
        <taxon>Bacillati</taxon>
        <taxon>Bacillota</taxon>
        <taxon>Bacilli</taxon>
        <taxon>Bacillales</taxon>
        <taxon>Paenibacillaceae</taxon>
        <taxon>Paenibacillus</taxon>
    </lineage>
</organism>